<dbReference type="Gene3D" id="3.40.50.2000">
    <property type="entry name" value="Glycogen Phosphorylase B"/>
    <property type="match status" value="2"/>
</dbReference>
<accession>A0A5B8UJ97</accession>
<keyword evidence="3" id="KW-1185">Reference proteome</keyword>
<reference evidence="2 3" key="1">
    <citation type="journal article" date="2015" name="Int. J. Syst. Evol. Microbiol.">
        <title>Flavisolibacter ginsenosidimutans sp. nov., with ginsenoside-converting activity isolated from soil used for cultivating ginseng.</title>
        <authorList>
            <person name="Zhao Y."/>
            <person name="Liu Q."/>
            <person name="Kang M.S."/>
            <person name="Jin F."/>
            <person name="Yu H."/>
            <person name="Im W.T."/>
        </authorList>
    </citation>
    <scope>NUCLEOTIDE SEQUENCE [LARGE SCALE GENOMIC DNA]</scope>
    <source>
        <strain evidence="2 3">Gsoil 636</strain>
    </source>
</reference>
<gene>
    <name evidence="2" type="ORF">FSB75_11395</name>
</gene>
<dbReference type="Proteomes" id="UP000321204">
    <property type="component" value="Chromosome"/>
</dbReference>
<dbReference type="InterPro" id="IPR028098">
    <property type="entry name" value="Glyco_trans_4-like_N"/>
</dbReference>
<evidence type="ECO:0000259" key="1">
    <source>
        <dbReference type="Pfam" id="PF13439"/>
    </source>
</evidence>
<dbReference type="SUPFAM" id="SSF53756">
    <property type="entry name" value="UDP-Glycosyltransferase/glycogen phosphorylase"/>
    <property type="match status" value="1"/>
</dbReference>
<keyword evidence="2" id="KW-0808">Transferase</keyword>
<dbReference type="RefSeq" id="WP_146787247.1">
    <property type="nucleotide sequence ID" value="NZ_BAABIO010000001.1"/>
</dbReference>
<name>A0A5B8UJ97_9BACT</name>
<dbReference type="Pfam" id="PF13439">
    <property type="entry name" value="Glyco_transf_4"/>
    <property type="match status" value="1"/>
</dbReference>
<protein>
    <submittedName>
        <fullName evidence="2">Glycosyltransferase family 4 protein</fullName>
    </submittedName>
</protein>
<dbReference type="AlphaFoldDB" id="A0A5B8UJ97"/>
<dbReference type="KEGG" id="fgg:FSB75_11395"/>
<proteinExistence type="predicted"/>
<feature type="domain" description="Glycosyltransferase subfamily 4-like N-terminal" evidence="1">
    <location>
        <begin position="24"/>
        <end position="202"/>
    </location>
</feature>
<organism evidence="2 3">
    <name type="scientific">Flavisolibacter ginsenosidimutans</name>
    <dbReference type="NCBI Taxonomy" id="661481"/>
    <lineage>
        <taxon>Bacteria</taxon>
        <taxon>Pseudomonadati</taxon>
        <taxon>Bacteroidota</taxon>
        <taxon>Chitinophagia</taxon>
        <taxon>Chitinophagales</taxon>
        <taxon>Chitinophagaceae</taxon>
        <taxon>Flavisolibacter</taxon>
    </lineage>
</organism>
<evidence type="ECO:0000313" key="3">
    <source>
        <dbReference type="Proteomes" id="UP000321204"/>
    </source>
</evidence>
<dbReference type="OrthoDB" id="1220440at2"/>
<dbReference type="GO" id="GO:0016757">
    <property type="term" value="F:glycosyltransferase activity"/>
    <property type="evidence" value="ECO:0007669"/>
    <property type="project" value="UniProtKB-ARBA"/>
</dbReference>
<sequence>MDGVRKILYISYDGLTDPLGQSQILAYLKRLASLNNRIVIVSFEKPGLFEQGKDAIQKIITEHGLTWIPLPYTKNPPVLSTLADVYKCYNLCRRLHHQYRFHIVHCRGYIAAIVGQKMQKRFGLKFIFDMRGWWPDEKLESGFWNKPVYKPVYRYFKQLEKRFFHACNYAVSLTYKGKETIVGTGLANEDKVGVIPTCVDFEIFKERTDAGTKELRAKLGVKPGEKVFVYSGSLGGNYDPEILIKVFKAYQNIHAAAYLLILSKDKIDESLQSRFSDAGINRIAIYNAPFTEVTNYLRAGDVGFIYYKMSFSTIGRSPTKMGEYWASGLPVVALKGIGDLDYILDKYPGGGVLLSEEKKEWEKEIRAMNPNGLAPLRQYALEYFHVEKGVAFYQNVYEQLSGRTT</sequence>
<dbReference type="EMBL" id="CP042433">
    <property type="protein sequence ID" value="QEC56472.1"/>
    <property type="molecule type" value="Genomic_DNA"/>
</dbReference>
<evidence type="ECO:0000313" key="2">
    <source>
        <dbReference type="EMBL" id="QEC56472.1"/>
    </source>
</evidence>